<accession>A0A6G1H7S5</accession>
<protein>
    <submittedName>
        <fullName evidence="1">Uncharacterized protein</fullName>
    </submittedName>
</protein>
<sequence>MTKVVQSNTTLRANHTPTELSSSRECHTCRRGVARRNSSQSPVITCIAQKDEAGRLLCRVCSRSIGDLELWLHCSLQSWKTLKVAGVQTQKQASTLSKGVVADILRFDESSCIPILRPAILGPLQKRVNSLVTMRVDRKTAQRWLKMVNVLVILDYPHI</sequence>
<gene>
    <name evidence="1" type="ORF">K402DRAFT_14444</name>
</gene>
<dbReference type="Proteomes" id="UP000800041">
    <property type="component" value="Unassembled WGS sequence"/>
</dbReference>
<evidence type="ECO:0000313" key="2">
    <source>
        <dbReference type="Proteomes" id="UP000800041"/>
    </source>
</evidence>
<proteinExistence type="predicted"/>
<name>A0A6G1H7S5_9PEZI</name>
<organism evidence="1 2">
    <name type="scientific">Aulographum hederae CBS 113979</name>
    <dbReference type="NCBI Taxonomy" id="1176131"/>
    <lineage>
        <taxon>Eukaryota</taxon>
        <taxon>Fungi</taxon>
        <taxon>Dikarya</taxon>
        <taxon>Ascomycota</taxon>
        <taxon>Pezizomycotina</taxon>
        <taxon>Dothideomycetes</taxon>
        <taxon>Pleosporomycetidae</taxon>
        <taxon>Aulographales</taxon>
        <taxon>Aulographaceae</taxon>
    </lineage>
</organism>
<keyword evidence="2" id="KW-1185">Reference proteome</keyword>
<dbReference type="AlphaFoldDB" id="A0A6G1H7S5"/>
<dbReference type="EMBL" id="ML977146">
    <property type="protein sequence ID" value="KAF1989114.1"/>
    <property type="molecule type" value="Genomic_DNA"/>
</dbReference>
<reference evidence="1" key="1">
    <citation type="journal article" date="2020" name="Stud. Mycol.">
        <title>101 Dothideomycetes genomes: a test case for predicting lifestyles and emergence of pathogens.</title>
        <authorList>
            <person name="Haridas S."/>
            <person name="Albert R."/>
            <person name="Binder M."/>
            <person name="Bloem J."/>
            <person name="Labutti K."/>
            <person name="Salamov A."/>
            <person name="Andreopoulos B."/>
            <person name="Baker S."/>
            <person name="Barry K."/>
            <person name="Bills G."/>
            <person name="Bluhm B."/>
            <person name="Cannon C."/>
            <person name="Castanera R."/>
            <person name="Culley D."/>
            <person name="Daum C."/>
            <person name="Ezra D."/>
            <person name="Gonzalez J."/>
            <person name="Henrissat B."/>
            <person name="Kuo A."/>
            <person name="Liang C."/>
            <person name="Lipzen A."/>
            <person name="Lutzoni F."/>
            <person name="Magnuson J."/>
            <person name="Mondo S."/>
            <person name="Nolan M."/>
            <person name="Ohm R."/>
            <person name="Pangilinan J."/>
            <person name="Park H.-J."/>
            <person name="Ramirez L."/>
            <person name="Alfaro M."/>
            <person name="Sun H."/>
            <person name="Tritt A."/>
            <person name="Yoshinaga Y."/>
            <person name="Zwiers L.-H."/>
            <person name="Turgeon B."/>
            <person name="Goodwin S."/>
            <person name="Spatafora J."/>
            <person name="Crous P."/>
            <person name="Grigoriev I."/>
        </authorList>
    </citation>
    <scope>NUCLEOTIDE SEQUENCE</scope>
    <source>
        <strain evidence="1">CBS 113979</strain>
    </source>
</reference>
<evidence type="ECO:0000313" key="1">
    <source>
        <dbReference type="EMBL" id="KAF1989114.1"/>
    </source>
</evidence>